<dbReference type="Pfam" id="PF00057">
    <property type="entry name" value="Ldl_recept_a"/>
    <property type="match status" value="1"/>
</dbReference>
<dbReference type="AlphaFoldDB" id="A0AAV2Q2V5"/>
<proteinExistence type="predicted"/>
<dbReference type="PANTHER" id="PTHR46876:SF1">
    <property type="entry name" value="LOW-DENSITY LIPOPROTEIN RECEPTOR-RELATED PROTEIN 11"/>
    <property type="match status" value="1"/>
</dbReference>
<evidence type="ECO:0000313" key="14">
    <source>
        <dbReference type="EMBL" id="CAL4069485.1"/>
    </source>
</evidence>
<evidence type="ECO:0000256" key="7">
    <source>
        <dbReference type="ARBA" id="ARBA00023180"/>
    </source>
</evidence>
<keyword evidence="2 11" id="KW-0812">Transmembrane</keyword>
<dbReference type="CDD" id="cd00112">
    <property type="entry name" value="LDLa"/>
    <property type="match status" value="1"/>
</dbReference>
<evidence type="ECO:0000256" key="3">
    <source>
        <dbReference type="ARBA" id="ARBA00022729"/>
    </source>
</evidence>
<feature type="compositionally biased region" description="Polar residues" evidence="10">
    <location>
        <begin position="488"/>
        <end position="503"/>
    </location>
</feature>
<feature type="compositionally biased region" description="Pro residues" evidence="10">
    <location>
        <begin position="181"/>
        <end position="199"/>
    </location>
</feature>
<comment type="caution">
    <text evidence="8">Lacks conserved residue(s) required for the propagation of feature annotation.</text>
</comment>
<feature type="region of interest" description="Disordered" evidence="10">
    <location>
        <begin position="257"/>
        <end position="353"/>
    </location>
</feature>
<feature type="transmembrane region" description="Helical" evidence="11">
    <location>
        <begin position="622"/>
        <end position="644"/>
    </location>
</feature>
<keyword evidence="5 11" id="KW-0472">Membrane</keyword>
<evidence type="ECO:0000256" key="2">
    <source>
        <dbReference type="ARBA" id="ARBA00022692"/>
    </source>
</evidence>
<dbReference type="InterPro" id="IPR013980">
    <property type="entry name" value="MANSC_dom"/>
</dbReference>
<dbReference type="InterPro" id="IPR036055">
    <property type="entry name" value="LDL_receptor-like_sf"/>
</dbReference>
<evidence type="ECO:0000256" key="5">
    <source>
        <dbReference type="ARBA" id="ARBA00023136"/>
    </source>
</evidence>
<dbReference type="PROSITE" id="PS50986">
    <property type="entry name" value="MANSC"/>
    <property type="match status" value="1"/>
</dbReference>
<sequence>MALWLSCSGPLLLVLLQVVSLGWAQGRTDLFTHDRKRLSHLELQEHGCLAKFESFVQVHDNTIIRTADSKVLGAKFLNESDVGNREDCFTLCCNTLLCNVAIFEEKDSGSCYLFDCGSPDEFKCKFTSHTYYTSAILRVNRHAVDLGLWSAQSQHEAELANLRSSAELQGAGPIGPLTQATPPPMPPSTIAPTNPPTTAPPTTTTTTTTTTTKPNPPPRSCSQYEFECRSGECIATYNTCDGIPQCPDHSDEDVALCPPPGSPWSQAGGGRQADPPSQYPLRPSLQQPQPQRGGTIFHPHHSILLDGNRDYQMQLGTGSSNYPREENLSPGPRGRGSMYNDFEQRNQFGPQYNIGEGQEAYMNVDPHIQYHHDYPDYSAVHQLHPQQQAQQMESSVWNDHSGVQLQGSRDPQQQPHQQQRLQSPIIQMPSLQQQQQQQHQLYLQQQPQQHQYNLHQPQQLAQPVAAAGVGQQGKGIGYQQGQIRPMSGAQQQQNSLQPDSSQHGPAVNMPLLNTEVNMNMGFHNQPVINSQVAPVQEVPAKKIPTKATITPNVSLSLNTNSSEKVSTNKVSASLESIGKTRSEVTMHHELVGVAHASLARLEVDLEELELETREQDAQASGAVLALALGVCVTALLVVLVGCRLRGVRRRLRKHRGGKSPYAHDADYLVNGMYL</sequence>
<organism evidence="14 15">
    <name type="scientific">Meganyctiphanes norvegica</name>
    <name type="common">Northern krill</name>
    <name type="synonym">Thysanopoda norvegica</name>
    <dbReference type="NCBI Taxonomy" id="48144"/>
    <lineage>
        <taxon>Eukaryota</taxon>
        <taxon>Metazoa</taxon>
        <taxon>Ecdysozoa</taxon>
        <taxon>Arthropoda</taxon>
        <taxon>Crustacea</taxon>
        <taxon>Multicrustacea</taxon>
        <taxon>Malacostraca</taxon>
        <taxon>Eumalacostraca</taxon>
        <taxon>Eucarida</taxon>
        <taxon>Euphausiacea</taxon>
        <taxon>Euphausiidae</taxon>
        <taxon>Meganyctiphanes</taxon>
    </lineage>
</organism>
<keyword evidence="4 11" id="KW-1133">Transmembrane helix</keyword>
<feature type="disulfide bond" evidence="8">
    <location>
        <begin position="228"/>
        <end position="246"/>
    </location>
</feature>
<keyword evidence="3 12" id="KW-0732">Signal</keyword>
<feature type="compositionally biased region" description="Low complexity" evidence="10">
    <location>
        <begin position="200"/>
        <end position="213"/>
    </location>
</feature>
<keyword evidence="9" id="KW-0175">Coiled coil</keyword>
<feature type="coiled-coil region" evidence="9">
    <location>
        <begin position="591"/>
        <end position="618"/>
    </location>
</feature>
<dbReference type="InterPro" id="IPR011106">
    <property type="entry name" value="MANSC_N"/>
</dbReference>
<dbReference type="InterPro" id="IPR023415">
    <property type="entry name" value="LDLR_class-A_CS"/>
</dbReference>
<reference evidence="14 15" key="1">
    <citation type="submission" date="2024-05" db="EMBL/GenBank/DDBJ databases">
        <authorList>
            <person name="Wallberg A."/>
        </authorList>
    </citation>
    <scope>NUCLEOTIDE SEQUENCE [LARGE SCALE GENOMIC DNA]</scope>
</reference>
<evidence type="ECO:0000256" key="10">
    <source>
        <dbReference type="SAM" id="MobiDB-lite"/>
    </source>
</evidence>
<evidence type="ECO:0000256" key="4">
    <source>
        <dbReference type="ARBA" id="ARBA00022989"/>
    </source>
</evidence>
<feature type="compositionally biased region" description="Low complexity" evidence="10">
    <location>
        <begin position="411"/>
        <end position="424"/>
    </location>
</feature>
<dbReference type="PANTHER" id="PTHR46876">
    <property type="entry name" value="LOW-DENSITY LIPOPROTEIN RECEPTOR-RELATED PROTEIN 11"/>
    <property type="match status" value="1"/>
</dbReference>
<feature type="compositionally biased region" description="Low complexity" evidence="10">
    <location>
        <begin position="431"/>
        <end position="459"/>
    </location>
</feature>
<feature type="disulfide bond" evidence="8">
    <location>
        <begin position="221"/>
        <end position="233"/>
    </location>
</feature>
<keyword evidence="6 8" id="KW-1015">Disulfide bond</keyword>
<dbReference type="Proteomes" id="UP001497623">
    <property type="component" value="Unassembled WGS sequence"/>
</dbReference>
<dbReference type="PROSITE" id="PS01209">
    <property type="entry name" value="LDLRA_1"/>
    <property type="match status" value="1"/>
</dbReference>
<evidence type="ECO:0000256" key="1">
    <source>
        <dbReference type="ARBA" id="ARBA00004479"/>
    </source>
</evidence>
<keyword evidence="15" id="KW-1185">Reference proteome</keyword>
<feature type="compositionally biased region" description="Low complexity" evidence="10">
    <location>
        <begin position="275"/>
        <end position="292"/>
    </location>
</feature>
<feature type="region of interest" description="Disordered" evidence="10">
    <location>
        <begin position="472"/>
        <end position="506"/>
    </location>
</feature>
<feature type="compositionally biased region" description="Polar residues" evidence="10">
    <location>
        <begin position="392"/>
        <end position="410"/>
    </location>
</feature>
<dbReference type="InterPro" id="IPR002172">
    <property type="entry name" value="LDrepeatLR_classA_rpt"/>
</dbReference>
<dbReference type="SMART" id="SM00192">
    <property type="entry name" value="LDLa"/>
    <property type="match status" value="1"/>
</dbReference>
<dbReference type="EMBL" id="CAXKWB010003548">
    <property type="protein sequence ID" value="CAL4069485.1"/>
    <property type="molecule type" value="Genomic_DNA"/>
</dbReference>
<gene>
    <name evidence="14" type="ORF">MNOR_LOCUS7881</name>
</gene>
<name>A0AAV2Q2V5_MEGNR</name>
<accession>A0AAV2Q2V5</accession>
<dbReference type="PROSITE" id="PS50068">
    <property type="entry name" value="LDLRA_2"/>
    <property type="match status" value="1"/>
</dbReference>
<feature type="signal peptide" evidence="12">
    <location>
        <begin position="1"/>
        <end position="24"/>
    </location>
</feature>
<feature type="chain" id="PRO_5043640508" description="MANSC domain-containing protein" evidence="12">
    <location>
        <begin position="25"/>
        <end position="674"/>
    </location>
</feature>
<feature type="region of interest" description="Disordered" evidence="10">
    <location>
        <begin position="168"/>
        <end position="222"/>
    </location>
</feature>
<evidence type="ECO:0000256" key="8">
    <source>
        <dbReference type="PROSITE-ProRule" id="PRU00124"/>
    </source>
</evidence>
<dbReference type="SMART" id="SM00765">
    <property type="entry name" value="MANEC"/>
    <property type="match status" value="1"/>
</dbReference>
<dbReference type="SUPFAM" id="SSF57424">
    <property type="entry name" value="LDL receptor-like module"/>
    <property type="match status" value="1"/>
</dbReference>
<evidence type="ECO:0000256" key="9">
    <source>
        <dbReference type="SAM" id="Coils"/>
    </source>
</evidence>
<evidence type="ECO:0000256" key="11">
    <source>
        <dbReference type="SAM" id="Phobius"/>
    </source>
</evidence>
<feature type="region of interest" description="Disordered" evidence="10">
    <location>
        <begin position="383"/>
        <end position="459"/>
    </location>
</feature>
<keyword evidence="7" id="KW-0325">Glycoprotein</keyword>
<dbReference type="Gene3D" id="4.10.400.10">
    <property type="entry name" value="Low-density Lipoprotein Receptor"/>
    <property type="match status" value="1"/>
</dbReference>
<comment type="subcellular location">
    <subcellularLocation>
        <location evidence="1">Membrane</location>
        <topology evidence="1">Single-pass type I membrane protein</topology>
    </subcellularLocation>
</comment>
<evidence type="ECO:0000256" key="12">
    <source>
        <dbReference type="SAM" id="SignalP"/>
    </source>
</evidence>
<feature type="domain" description="MANSC" evidence="13">
    <location>
        <begin position="58"/>
        <end position="135"/>
    </location>
</feature>
<evidence type="ECO:0000256" key="6">
    <source>
        <dbReference type="ARBA" id="ARBA00023157"/>
    </source>
</evidence>
<protein>
    <recommendedName>
        <fullName evidence="13">MANSC domain-containing protein</fullName>
    </recommendedName>
</protein>
<evidence type="ECO:0000259" key="13">
    <source>
        <dbReference type="PROSITE" id="PS50986"/>
    </source>
</evidence>
<evidence type="ECO:0000313" key="15">
    <source>
        <dbReference type="Proteomes" id="UP001497623"/>
    </source>
</evidence>
<dbReference type="GO" id="GO:0016020">
    <property type="term" value="C:membrane"/>
    <property type="evidence" value="ECO:0007669"/>
    <property type="project" value="UniProtKB-SubCell"/>
</dbReference>
<dbReference type="Pfam" id="PF07502">
    <property type="entry name" value="MANEC"/>
    <property type="match status" value="1"/>
</dbReference>
<comment type="caution">
    <text evidence="14">The sequence shown here is derived from an EMBL/GenBank/DDBJ whole genome shotgun (WGS) entry which is preliminary data.</text>
</comment>